<keyword evidence="1" id="KW-0732">Signal</keyword>
<feature type="chain" id="PRO_5043674678" evidence="1">
    <location>
        <begin position="17"/>
        <end position="119"/>
    </location>
</feature>
<organism evidence="2 3">
    <name type="scientific">Caerostris extrusa</name>
    <name type="common">Bark spider</name>
    <name type="synonym">Caerostris bankana</name>
    <dbReference type="NCBI Taxonomy" id="172846"/>
    <lineage>
        <taxon>Eukaryota</taxon>
        <taxon>Metazoa</taxon>
        <taxon>Ecdysozoa</taxon>
        <taxon>Arthropoda</taxon>
        <taxon>Chelicerata</taxon>
        <taxon>Arachnida</taxon>
        <taxon>Araneae</taxon>
        <taxon>Araneomorphae</taxon>
        <taxon>Entelegynae</taxon>
        <taxon>Araneoidea</taxon>
        <taxon>Araneidae</taxon>
        <taxon>Caerostris</taxon>
    </lineage>
</organism>
<keyword evidence="3" id="KW-1185">Reference proteome</keyword>
<proteinExistence type="predicted"/>
<name>A0AAV4XFI2_CAEEX</name>
<comment type="caution">
    <text evidence="2">The sequence shown here is derived from an EMBL/GenBank/DDBJ whole genome shotgun (WGS) entry which is preliminary data.</text>
</comment>
<evidence type="ECO:0000313" key="3">
    <source>
        <dbReference type="Proteomes" id="UP001054945"/>
    </source>
</evidence>
<dbReference type="EMBL" id="BPLR01000216">
    <property type="protein sequence ID" value="GIY92990.1"/>
    <property type="molecule type" value="Genomic_DNA"/>
</dbReference>
<sequence length="119" mass="13379">MNLQIFPLLWLKASNLLNVTLVTKVSKIPLCRLRPHIFEIEFLGMKQDEVANAETPPLLLKAANLLNTPLLGNAVIFQNVANSLHVAHRQITEILPLLKTIRLRNAISKLIISEITSIR</sequence>
<feature type="signal peptide" evidence="1">
    <location>
        <begin position="1"/>
        <end position="16"/>
    </location>
</feature>
<reference evidence="2 3" key="1">
    <citation type="submission" date="2021-06" db="EMBL/GenBank/DDBJ databases">
        <title>Caerostris extrusa draft genome.</title>
        <authorList>
            <person name="Kono N."/>
            <person name="Arakawa K."/>
        </authorList>
    </citation>
    <scope>NUCLEOTIDE SEQUENCE [LARGE SCALE GENOMIC DNA]</scope>
</reference>
<gene>
    <name evidence="2" type="ORF">CEXT_590671</name>
</gene>
<dbReference type="Proteomes" id="UP001054945">
    <property type="component" value="Unassembled WGS sequence"/>
</dbReference>
<dbReference type="AlphaFoldDB" id="A0AAV4XFI2"/>
<evidence type="ECO:0000313" key="2">
    <source>
        <dbReference type="EMBL" id="GIY92990.1"/>
    </source>
</evidence>
<evidence type="ECO:0000256" key="1">
    <source>
        <dbReference type="SAM" id="SignalP"/>
    </source>
</evidence>
<protein>
    <submittedName>
        <fullName evidence="2">Uncharacterized protein</fullName>
    </submittedName>
</protein>
<accession>A0AAV4XFI2</accession>